<accession>A0A915I8T6</accession>
<dbReference type="AlphaFoldDB" id="A0A915I8T6"/>
<organism evidence="1 2">
    <name type="scientific">Romanomermis culicivorax</name>
    <name type="common">Nematode worm</name>
    <dbReference type="NCBI Taxonomy" id="13658"/>
    <lineage>
        <taxon>Eukaryota</taxon>
        <taxon>Metazoa</taxon>
        <taxon>Ecdysozoa</taxon>
        <taxon>Nematoda</taxon>
        <taxon>Enoplea</taxon>
        <taxon>Dorylaimia</taxon>
        <taxon>Mermithida</taxon>
        <taxon>Mermithoidea</taxon>
        <taxon>Mermithidae</taxon>
        <taxon>Romanomermis</taxon>
    </lineage>
</organism>
<proteinExistence type="predicted"/>
<dbReference type="Proteomes" id="UP000887565">
    <property type="component" value="Unplaced"/>
</dbReference>
<reference evidence="2" key="1">
    <citation type="submission" date="2022-11" db="UniProtKB">
        <authorList>
            <consortium name="WormBaseParasite"/>
        </authorList>
    </citation>
    <scope>IDENTIFICATION</scope>
</reference>
<keyword evidence="1" id="KW-1185">Reference proteome</keyword>
<evidence type="ECO:0000313" key="1">
    <source>
        <dbReference type="Proteomes" id="UP000887565"/>
    </source>
</evidence>
<evidence type="ECO:0000313" key="2">
    <source>
        <dbReference type="WBParaSite" id="nRc.2.0.1.t09725-RA"/>
    </source>
</evidence>
<name>A0A915I8T6_ROMCU</name>
<protein>
    <submittedName>
        <fullName evidence="2">Uncharacterized protein</fullName>
    </submittedName>
</protein>
<dbReference type="WBParaSite" id="nRc.2.0.1.t09725-RA">
    <property type="protein sequence ID" value="nRc.2.0.1.t09725-RA"/>
    <property type="gene ID" value="nRc.2.0.1.g09725"/>
</dbReference>
<sequence length="68" mass="8299">MAKVDMIILDILCCFLYRYYTTKICLDSEHSKIENQFKDYLFNKNKTRKHVVRNEKYTKDGSYQKVHE</sequence>